<dbReference type="AlphaFoldDB" id="A0AB39U839"/>
<evidence type="ECO:0000313" key="1">
    <source>
        <dbReference type="EMBL" id="XDS45076.1"/>
    </source>
</evidence>
<proteinExistence type="predicted"/>
<dbReference type="RefSeq" id="WP_369344617.1">
    <property type="nucleotide sequence ID" value="NZ_CP129674.1"/>
</dbReference>
<accession>A0AB39U839</accession>
<gene>
    <name evidence="1" type="ORF">QN215_02825</name>
</gene>
<protein>
    <submittedName>
        <fullName evidence="1">Uncharacterized protein</fullName>
    </submittedName>
</protein>
<dbReference type="EMBL" id="CP129674">
    <property type="protein sequence ID" value="XDS45076.1"/>
    <property type="molecule type" value="Genomic_DNA"/>
</dbReference>
<name>A0AB39U839_9BIFI</name>
<sequence>MSAKKDPLKLGLRGVAKHNHYSFAAPTFMPPLPFLEMDMQASRARVNLTNRRDFEHVRVEELQRQHTMRTLRMFASAMGQPRIRTQRELFSLTARFHRMGVAA</sequence>
<organism evidence="1">
    <name type="scientific">Bifidobacterium aquikefiricola</name>
    <dbReference type="NCBI Taxonomy" id="3059038"/>
    <lineage>
        <taxon>Bacteria</taxon>
        <taxon>Bacillati</taxon>
        <taxon>Actinomycetota</taxon>
        <taxon>Actinomycetes</taxon>
        <taxon>Bifidobacteriales</taxon>
        <taxon>Bifidobacteriaceae</taxon>
        <taxon>Bifidobacterium</taxon>
    </lineage>
</organism>
<reference evidence="1" key="1">
    <citation type="submission" date="2023-07" db="EMBL/GenBank/DDBJ databases">
        <title>Bifidobacterium aquikefiriaerophilum sp. nov. and Bifidobacterium eccum sp. nov., isolated from water kefir.</title>
        <authorList>
            <person name="Breselge S."/>
            <person name="Bellassi P."/>
            <person name="Barcenilla C."/>
            <person name="Alvarez-Ordonez A."/>
            <person name="Morelli L."/>
            <person name="Cotter P.D."/>
        </authorList>
    </citation>
    <scope>NUCLEOTIDE SEQUENCE</scope>
    <source>
        <strain evidence="1">WK041_4_12</strain>
    </source>
</reference>
<dbReference type="KEGG" id="baqk:QN215_02825"/>